<dbReference type="eggNOG" id="COG4278">
    <property type="taxonomic scope" value="Bacteria"/>
</dbReference>
<keyword evidence="2" id="KW-1185">Reference proteome</keyword>
<evidence type="ECO:0000313" key="2">
    <source>
        <dbReference type="Proteomes" id="UP000010471"/>
    </source>
</evidence>
<dbReference type="PANTHER" id="PTHR34365">
    <property type="entry name" value="ENOLASE (DUF1399)"/>
    <property type="match status" value="1"/>
</dbReference>
<dbReference type="RefSeq" id="WP_015180518.1">
    <property type="nucleotide sequence ID" value="NC_019738.1"/>
</dbReference>
<dbReference type="STRING" id="1173027.Mic7113_0435"/>
<proteinExistence type="predicted"/>
<dbReference type="KEGG" id="mic:Mic7113_0435"/>
<dbReference type="InterPro" id="IPR009836">
    <property type="entry name" value="GRDP-like"/>
</dbReference>
<evidence type="ECO:0000313" key="1">
    <source>
        <dbReference type="EMBL" id="AFZ16354.1"/>
    </source>
</evidence>
<accession>K9W9A6</accession>
<sequence length="183" mass="21143">MRLVVKEALSAQSLACMGKLKALNLSPIAAYLMNPQNGYGWCWRQALQAIERYKTFLFVCYLYPQIRLVPTQEIDCVWHAHILHTRRYRQDCQWLFGYFIDHEPDSAIGGEAEGQNEDAAFVQTQSLLALFEEYFQTSALEESEFHPHENELLELAKKMFPSAHEERAISVNSHLYRSACGRP</sequence>
<dbReference type="EMBL" id="CP003630">
    <property type="protein sequence ID" value="AFZ16354.1"/>
    <property type="molecule type" value="Genomic_DNA"/>
</dbReference>
<organism evidence="1 2">
    <name type="scientific">Allocoleopsis franciscana PCC 7113</name>
    <dbReference type="NCBI Taxonomy" id="1173027"/>
    <lineage>
        <taxon>Bacteria</taxon>
        <taxon>Bacillati</taxon>
        <taxon>Cyanobacteriota</taxon>
        <taxon>Cyanophyceae</taxon>
        <taxon>Coleofasciculales</taxon>
        <taxon>Coleofasciculaceae</taxon>
        <taxon>Allocoleopsis</taxon>
        <taxon>Allocoleopsis franciscana</taxon>
    </lineage>
</organism>
<dbReference type="Pfam" id="PF07173">
    <property type="entry name" value="GRDP-like"/>
    <property type="match status" value="1"/>
</dbReference>
<name>K9W9A6_9CYAN</name>
<dbReference type="PANTHER" id="PTHR34365:SF7">
    <property type="entry name" value="GLYCINE-RICH DOMAIN-CONTAINING PROTEIN 1"/>
    <property type="match status" value="1"/>
</dbReference>
<dbReference type="AlphaFoldDB" id="K9W9A6"/>
<reference evidence="1 2" key="1">
    <citation type="submission" date="2012-06" db="EMBL/GenBank/DDBJ databases">
        <title>Finished chromosome of genome of Microcoleus sp. PCC 7113.</title>
        <authorList>
            <consortium name="US DOE Joint Genome Institute"/>
            <person name="Gugger M."/>
            <person name="Coursin T."/>
            <person name="Rippka R."/>
            <person name="Tandeau De Marsac N."/>
            <person name="Huntemann M."/>
            <person name="Wei C.-L."/>
            <person name="Han J."/>
            <person name="Detter J.C."/>
            <person name="Han C."/>
            <person name="Tapia R."/>
            <person name="Chen A."/>
            <person name="Kyrpides N."/>
            <person name="Mavromatis K."/>
            <person name="Markowitz V."/>
            <person name="Szeto E."/>
            <person name="Ivanova N."/>
            <person name="Pagani I."/>
            <person name="Pati A."/>
            <person name="Goodwin L."/>
            <person name="Nordberg H.P."/>
            <person name="Cantor M.N."/>
            <person name="Hua S.X."/>
            <person name="Woyke T."/>
            <person name="Kerfeld C.A."/>
        </authorList>
    </citation>
    <scope>NUCLEOTIDE SEQUENCE [LARGE SCALE GENOMIC DNA]</scope>
    <source>
        <strain evidence="1 2">PCC 7113</strain>
    </source>
</reference>
<evidence type="ECO:0008006" key="3">
    <source>
        <dbReference type="Google" id="ProtNLM"/>
    </source>
</evidence>
<dbReference type="HOGENOM" id="CLU_1473609_0_0_3"/>
<protein>
    <recommendedName>
        <fullName evidence="3">Glycine-rich domain-containing protein-like</fullName>
    </recommendedName>
</protein>
<gene>
    <name evidence="1" type="ORF">Mic7113_0435</name>
</gene>
<dbReference type="Proteomes" id="UP000010471">
    <property type="component" value="Chromosome"/>
</dbReference>